<protein>
    <recommendedName>
        <fullName evidence="4">Peptidase MA-like domain-containing protein</fullName>
    </recommendedName>
</protein>
<feature type="compositionally biased region" description="Polar residues" evidence="1">
    <location>
        <begin position="94"/>
        <end position="112"/>
    </location>
</feature>
<keyword evidence="3" id="KW-1185">Reference proteome</keyword>
<reference evidence="3" key="1">
    <citation type="submission" date="2009-09" db="EMBL/GenBank/DDBJ databases">
        <title>The complete genome of Kribbella flavida DSM 17836.</title>
        <authorList>
            <consortium name="US DOE Joint Genome Institute (JGI-PGF)"/>
            <person name="Lucas S."/>
            <person name="Copeland A."/>
            <person name="Lapidus A."/>
            <person name="Glavina del Rio T."/>
            <person name="Dalin E."/>
            <person name="Tice H."/>
            <person name="Bruce D."/>
            <person name="Goodwin L."/>
            <person name="Pitluck S."/>
            <person name="Kyrpides N."/>
            <person name="Mavromatis K."/>
            <person name="Ivanova N."/>
            <person name="Saunders E."/>
            <person name="Brettin T."/>
            <person name="Detter J.C."/>
            <person name="Han C."/>
            <person name="Larimer F."/>
            <person name="Land M."/>
            <person name="Hauser L."/>
            <person name="Markowitz V."/>
            <person name="Cheng J.-F."/>
            <person name="Hugenholtz P."/>
            <person name="Woyke T."/>
            <person name="Wu D."/>
            <person name="Pukall R."/>
            <person name="Klenk H.-P."/>
            <person name="Eisen J.A."/>
        </authorList>
    </citation>
    <scope>NUCLEOTIDE SEQUENCE [LARGE SCALE GENOMIC DNA]</scope>
    <source>
        <strain evidence="3">DSM 17836 / JCM 10339 / NBRC 14399</strain>
    </source>
</reference>
<gene>
    <name evidence="2" type="ordered locus">Kfla_2801</name>
</gene>
<dbReference type="HOGENOM" id="CLU_041774_1_0_11"/>
<sequence length="504" mass="54246">MSESSAGQVSERRAERASDRSAGQASGRRAEQAAPGDDARRTGGSGGGKPGERAWKSVGWPLPRPLLQRIALGTAIGLVGVAVFAGVRQLDDAPTNSAGQSGTTNPVQTSSTPEDEASEGVRRAVAGEAVLQKMVTAIRAERRSDFLRTIDPEAKSFDQQARTIYANLGKLPLATFQLRYVSDDPGALEPDRQRELGGTESWLAQVEVSWQLTGFDAKPARETLPVTFVTRDGTTYAASFSERFVVGQRRPIWALGGIDVAKSANTLVISLNSQADADDYAAVTDRAIDAVSDVWGDNWRKKAVIYLPAKQSQMENVLGAQQGAYTQIAAVTMAELDTPQSGAPVRIVANPKLFDELGKQGRRIVLTHETTHVASTATASPVPLWLAEGFADYVAFNAVSVQDESAAKELFKAVRAGKVPKELPRPEAFAASSTELPQAYESGWLACRLIAEREGQSKLVKFYRTVHASKSPNGLADAFRTVLGTTEQQFVADWQNYIKRLAGV</sequence>
<evidence type="ECO:0000313" key="3">
    <source>
        <dbReference type="Proteomes" id="UP000007967"/>
    </source>
</evidence>
<name>D2Q074_KRIFD</name>
<dbReference type="AlphaFoldDB" id="D2Q074"/>
<dbReference type="STRING" id="479435.Kfla_2801"/>
<accession>D2Q074</accession>
<organism evidence="2 3">
    <name type="scientific">Kribbella flavida (strain DSM 17836 / JCM 10339 / NBRC 14399)</name>
    <dbReference type="NCBI Taxonomy" id="479435"/>
    <lineage>
        <taxon>Bacteria</taxon>
        <taxon>Bacillati</taxon>
        <taxon>Actinomycetota</taxon>
        <taxon>Actinomycetes</taxon>
        <taxon>Propionibacteriales</taxon>
        <taxon>Kribbellaceae</taxon>
        <taxon>Kribbella</taxon>
    </lineage>
</organism>
<evidence type="ECO:0008006" key="4">
    <source>
        <dbReference type="Google" id="ProtNLM"/>
    </source>
</evidence>
<feature type="region of interest" description="Disordered" evidence="1">
    <location>
        <begin position="1"/>
        <end position="58"/>
    </location>
</feature>
<dbReference type="KEGG" id="kfl:Kfla_2801"/>
<dbReference type="EMBL" id="CP001736">
    <property type="protein sequence ID" value="ADB31866.1"/>
    <property type="molecule type" value="Genomic_DNA"/>
</dbReference>
<proteinExistence type="predicted"/>
<feature type="region of interest" description="Disordered" evidence="1">
    <location>
        <begin position="93"/>
        <end position="122"/>
    </location>
</feature>
<evidence type="ECO:0000313" key="2">
    <source>
        <dbReference type="EMBL" id="ADB31866.1"/>
    </source>
</evidence>
<dbReference type="eggNOG" id="COG0308">
    <property type="taxonomic scope" value="Bacteria"/>
</dbReference>
<evidence type="ECO:0000256" key="1">
    <source>
        <dbReference type="SAM" id="MobiDB-lite"/>
    </source>
</evidence>
<reference evidence="2 3" key="2">
    <citation type="journal article" date="2010" name="Stand. Genomic Sci.">
        <title>Complete genome sequence of Kribbella flavida type strain (IFO 14399).</title>
        <authorList>
            <person name="Pukall R."/>
            <person name="Lapidus A."/>
            <person name="Glavina Del Rio T."/>
            <person name="Copeland A."/>
            <person name="Tice H."/>
            <person name="Cheng J.-F."/>
            <person name="Lucas S."/>
            <person name="Chen F."/>
            <person name="Nolan M."/>
            <person name="LaButti K."/>
            <person name="Pati A."/>
            <person name="Ivanova N."/>
            <person name="Mavrommatis K."/>
            <person name="Mikhailova N."/>
            <person name="Pitluck S."/>
            <person name="Bruce D."/>
            <person name="Goodwin L."/>
            <person name="Land M."/>
            <person name="Hauser L."/>
            <person name="Chang Y.-J."/>
            <person name="Jeffries C.D."/>
            <person name="Chen A."/>
            <person name="Palaniappan K."/>
            <person name="Chain P."/>
            <person name="Rohde M."/>
            <person name="Goeker M."/>
            <person name="Bristow J."/>
            <person name="Eisen J.A."/>
            <person name="Markowitz V."/>
            <person name="Hugenholtz P."/>
            <person name="Kyrpides N.C."/>
            <person name="Klenk H.-P."/>
            <person name="Brettin T."/>
        </authorList>
    </citation>
    <scope>NUCLEOTIDE SEQUENCE [LARGE SCALE GENOMIC DNA]</scope>
    <source>
        <strain evidence="3">DSM 17836 / JCM 10339 / NBRC 14399</strain>
    </source>
</reference>
<feature type="compositionally biased region" description="Basic and acidic residues" evidence="1">
    <location>
        <begin position="10"/>
        <end position="19"/>
    </location>
</feature>
<dbReference type="Proteomes" id="UP000007967">
    <property type="component" value="Chromosome"/>
</dbReference>